<dbReference type="RefSeq" id="WP_345488391.1">
    <property type="nucleotide sequence ID" value="NZ_BAABHY010000001.1"/>
</dbReference>
<organism evidence="1 2">
    <name type="scientific">Orbus sasakiae</name>
    <dbReference type="NCBI Taxonomy" id="1078475"/>
    <lineage>
        <taxon>Bacteria</taxon>
        <taxon>Pseudomonadati</taxon>
        <taxon>Pseudomonadota</taxon>
        <taxon>Gammaproteobacteria</taxon>
        <taxon>Orbales</taxon>
        <taxon>Orbaceae</taxon>
        <taxon>Orbus</taxon>
    </lineage>
</organism>
<protein>
    <submittedName>
        <fullName evidence="1">Uncharacterized protein</fullName>
    </submittedName>
</protein>
<sequence length="113" mass="13481">MNKQLNLDEIYKLLLEFFGNKATMLQYDSIEQEIDCILYEAFIFKCGIDEPYKTFKGGILLDSQHAILDYFGKEISLNNTREDIIKNFELVDKYCQLRLPDKYLEEFFKNKNE</sequence>
<dbReference type="Proteomes" id="UP001500171">
    <property type="component" value="Unassembled WGS sequence"/>
</dbReference>
<reference evidence="2" key="1">
    <citation type="journal article" date="2019" name="Int. J. Syst. Evol. Microbiol.">
        <title>The Global Catalogue of Microorganisms (GCM) 10K type strain sequencing project: providing services to taxonomists for standard genome sequencing and annotation.</title>
        <authorList>
            <consortium name="The Broad Institute Genomics Platform"/>
            <consortium name="The Broad Institute Genome Sequencing Center for Infectious Disease"/>
            <person name="Wu L."/>
            <person name="Ma J."/>
        </authorList>
    </citation>
    <scope>NUCLEOTIDE SEQUENCE [LARGE SCALE GENOMIC DNA]</scope>
    <source>
        <strain evidence="2">JCM 18050</strain>
    </source>
</reference>
<dbReference type="EMBL" id="BAABHY010000001">
    <property type="protein sequence ID" value="GAA5105633.1"/>
    <property type="molecule type" value="Genomic_DNA"/>
</dbReference>
<accession>A0ABP9N2C0</accession>
<name>A0ABP9N2C0_9GAMM</name>
<evidence type="ECO:0000313" key="1">
    <source>
        <dbReference type="EMBL" id="GAA5105633.1"/>
    </source>
</evidence>
<evidence type="ECO:0000313" key="2">
    <source>
        <dbReference type="Proteomes" id="UP001500171"/>
    </source>
</evidence>
<gene>
    <name evidence="1" type="ORF">GCM10023211_04600</name>
</gene>
<keyword evidence="2" id="KW-1185">Reference proteome</keyword>
<comment type="caution">
    <text evidence="1">The sequence shown here is derived from an EMBL/GenBank/DDBJ whole genome shotgun (WGS) entry which is preliminary data.</text>
</comment>
<proteinExistence type="predicted"/>